<evidence type="ECO:0000256" key="4">
    <source>
        <dbReference type="ARBA" id="ARBA00022989"/>
    </source>
</evidence>
<dbReference type="EMBL" id="UINC01213270">
    <property type="protein sequence ID" value="SVE37962.1"/>
    <property type="molecule type" value="Genomic_DNA"/>
</dbReference>
<organism evidence="8">
    <name type="scientific">marine metagenome</name>
    <dbReference type="NCBI Taxonomy" id="408172"/>
    <lineage>
        <taxon>unclassified sequences</taxon>
        <taxon>metagenomes</taxon>
        <taxon>ecological metagenomes</taxon>
    </lineage>
</organism>
<evidence type="ECO:0000256" key="3">
    <source>
        <dbReference type="ARBA" id="ARBA00022692"/>
    </source>
</evidence>
<keyword evidence="4 6" id="KW-1133">Transmembrane helix</keyword>
<sequence length="143" mass="15472">VIFLTIFLDMVGFSVIFPLFPEMLKHYLERENRGEGGFVTTFVESVHGLGFEGWGSTLPIETVIFGGALGSLFAILQFIFAPIWGRLSDRIGRRPVLLVSVGGTCLGYLLWIFAGSFWVLVLSRVVGGIASGNLSVATASIAD</sequence>
<dbReference type="PANTHER" id="PTHR23504">
    <property type="entry name" value="MAJOR FACILITATOR SUPERFAMILY DOMAIN-CONTAINING PROTEIN 10"/>
    <property type="match status" value="1"/>
</dbReference>
<dbReference type="PANTHER" id="PTHR23504:SF15">
    <property type="entry name" value="MAJOR FACILITATOR SUPERFAMILY (MFS) PROFILE DOMAIN-CONTAINING PROTEIN"/>
    <property type="match status" value="1"/>
</dbReference>
<evidence type="ECO:0000259" key="7">
    <source>
        <dbReference type="PROSITE" id="PS50850"/>
    </source>
</evidence>
<reference evidence="8" key="1">
    <citation type="submission" date="2018-05" db="EMBL/GenBank/DDBJ databases">
        <authorList>
            <person name="Lanie J.A."/>
            <person name="Ng W.-L."/>
            <person name="Kazmierczak K.M."/>
            <person name="Andrzejewski T.M."/>
            <person name="Davidsen T.M."/>
            <person name="Wayne K.J."/>
            <person name="Tettelin H."/>
            <person name="Glass J.I."/>
            <person name="Rusch D."/>
            <person name="Podicherti R."/>
            <person name="Tsui H.-C.T."/>
            <person name="Winkler M.E."/>
        </authorList>
    </citation>
    <scope>NUCLEOTIDE SEQUENCE</scope>
</reference>
<dbReference type="Gene3D" id="1.20.1250.20">
    <property type="entry name" value="MFS general substrate transporter like domains"/>
    <property type="match status" value="1"/>
</dbReference>
<evidence type="ECO:0000256" key="1">
    <source>
        <dbReference type="ARBA" id="ARBA00004141"/>
    </source>
</evidence>
<keyword evidence="3 6" id="KW-0812">Transmembrane</keyword>
<dbReference type="Pfam" id="PF07690">
    <property type="entry name" value="MFS_1"/>
    <property type="match status" value="1"/>
</dbReference>
<protein>
    <recommendedName>
        <fullName evidence="7">Major facilitator superfamily (MFS) profile domain-containing protein</fullName>
    </recommendedName>
</protein>
<feature type="domain" description="Major facilitator superfamily (MFS) profile" evidence="7">
    <location>
        <begin position="1"/>
        <end position="143"/>
    </location>
</feature>
<proteinExistence type="predicted"/>
<keyword evidence="5 6" id="KW-0472">Membrane</keyword>
<gene>
    <name evidence="8" type="ORF">METZ01_LOCUS490816</name>
</gene>
<dbReference type="GO" id="GO:0016020">
    <property type="term" value="C:membrane"/>
    <property type="evidence" value="ECO:0007669"/>
    <property type="project" value="UniProtKB-SubCell"/>
</dbReference>
<evidence type="ECO:0000256" key="2">
    <source>
        <dbReference type="ARBA" id="ARBA00022448"/>
    </source>
</evidence>
<feature type="transmembrane region" description="Helical" evidence="6">
    <location>
        <begin position="63"/>
        <end position="84"/>
    </location>
</feature>
<dbReference type="InterPro" id="IPR036259">
    <property type="entry name" value="MFS_trans_sf"/>
</dbReference>
<evidence type="ECO:0000256" key="6">
    <source>
        <dbReference type="SAM" id="Phobius"/>
    </source>
</evidence>
<dbReference type="GO" id="GO:0022857">
    <property type="term" value="F:transmembrane transporter activity"/>
    <property type="evidence" value="ECO:0007669"/>
    <property type="project" value="InterPro"/>
</dbReference>
<evidence type="ECO:0000256" key="5">
    <source>
        <dbReference type="ARBA" id="ARBA00023136"/>
    </source>
</evidence>
<name>A0A383D0H2_9ZZZZ</name>
<dbReference type="AlphaFoldDB" id="A0A383D0H2"/>
<feature type="non-terminal residue" evidence="8">
    <location>
        <position position="143"/>
    </location>
</feature>
<dbReference type="InterPro" id="IPR011701">
    <property type="entry name" value="MFS"/>
</dbReference>
<feature type="transmembrane region" description="Helical" evidence="6">
    <location>
        <begin position="96"/>
        <end position="121"/>
    </location>
</feature>
<comment type="subcellular location">
    <subcellularLocation>
        <location evidence="1">Membrane</location>
        <topology evidence="1">Multi-pass membrane protein</topology>
    </subcellularLocation>
</comment>
<dbReference type="SUPFAM" id="SSF103473">
    <property type="entry name" value="MFS general substrate transporter"/>
    <property type="match status" value="1"/>
</dbReference>
<feature type="non-terminal residue" evidence="8">
    <location>
        <position position="1"/>
    </location>
</feature>
<dbReference type="PROSITE" id="PS50850">
    <property type="entry name" value="MFS"/>
    <property type="match status" value="1"/>
</dbReference>
<dbReference type="InterPro" id="IPR020846">
    <property type="entry name" value="MFS_dom"/>
</dbReference>
<keyword evidence="2" id="KW-0813">Transport</keyword>
<accession>A0A383D0H2</accession>
<evidence type="ECO:0000313" key="8">
    <source>
        <dbReference type="EMBL" id="SVE37962.1"/>
    </source>
</evidence>